<protein>
    <recommendedName>
        <fullName evidence="2 7">DNA repair protein RecO</fullName>
    </recommendedName>
    <alternativeName>
        <fullName evidence="6 7">Recombination protein O</fullName>
    </alternativeName>
</protein>
<dbReference type="InterPro" id="IPR042242">
    <property type="entry name" value="RecO_C"/>
</dbReference>
<dbReference type="Pfam" id="PF11967">
    <property type="entry name" value="RecO_N"/>
    <property type="match status" value="1"/>
</dbReference>
<evidence type="ECO:0000256" key="2">
    <source>
        <dbReference type="ARBA" id="ARBA00021310"/>
    </source>
</evidence>
<accession>A0A291MZ76</accession>
<comment type="function">
    <text evidence="7">Involved in DNA repair and RecF pathway recombination.</text>
</comment>
<keyword evidence="5 7" id="KW-0234">DNA repair</keyword>
<dbReference type="RefSeq" id="WP_097383445.1">
    <property type="nucleotide sequence ID" value="NZ_CP023741.1"/>
</dbReference>
<dbReference type="SUPFAM" id="SSF57863">
    <property type="entry name" value="ArfGap/RecO-like zinc finger"/>
    <property type="match status" value="1"/>
</dbReference>
<evidence type="ECO:0000313" key="10">
    <source>
        <dbReference type="Proteomes" id="UP000219422"/>
    </source>
</evidence>
<dbReference type="KEGG" id="sya:A6768_09655"/>
<dbReference type="Gene3D" id="2.40.50.140">
    <property type="entry name" value="Nucleic acid-binding proteins"/>
    <property type="match status" value="1"/>
</dbReference>
<dbReference type="GO" id="GO:0043590">
    <property type="term" value="C:bacterial nucleoid"/>
    <property type="evidence" value="ECO:0007669"/>
    <property type="project" value="TreeGrafter"/>
</dbReference>
<dbReference type="InterPro" id="IPR022572">
    <property type="entry name" value="DNA_rep/recomb_RecO_N"/>
</dbReference>
<dbReference type="AlphaFoldDB" id="A0A291MZ76"/>
<dbReference type="HAMAP" id="MF_00201">
    <property type="entry name" value="RecO"/>
    <property type="match status" value="1"/>
</dbReference>
<dbReference type="GeneID" id="57777101"/>
<proteinExistence type="inferred from homology"/>
<keyword evidence="3 7" id="KW-0227">DNA damage</keyword>
<gene>
    <name evidence="7" type="primary">recO</name>
    <name evidence="9" type="ORF">A6768_09655</name>
</gene>
<evidence type="ECO:0000256" key="6">
    <source>
        <dbReference type="ARBA" id="ARBA00033409"/>
    </source>
</evidence>
<dbReference type="GO" id="GO:0006302">
    <property type="term" value="P:double-strand break repair"/>
    <property type="evidence" value="ECO:0007669"/>
    <property type="project" value="TreeGrafter"/>
</dbReference>
<evidence type="ECO:0000259" key="8">
    <source>
        <dbReference type="Pfam" id="PF11967"/>
    </source>
</evidence>
<dbReference type="PANTHER" id="PTHR33991">
    <property type="entry name" value="DNA REPAIR PROTEIN RECO"/>
    <property type="match status" value="1"/>
</dbReference>
<dbReference type="SUPFAM" id="SSF50249">
    <property type="entry name" value="Nucleic acid-binding proteins"/>
    <property type="match status" value="1"/>
</dbReference>
<evidence type="ECO:0000256" key="3">
    <source>
        <dbReference type="ARBA" id="ARBA00022763"/>
    </source>
</evidence>
<evidence type="ECO:0000256" key="5">
    <source>
        <dbReference type="ARBA" id="ARBA00023204"/>
    </source>
</evidence>
<dbReference type="GO" id="GO:0006310">
    <property type="term" value="P:DNA recombination"/>
    <property type="evidence" value="ECO:0007669"/>
    <property type="project" value="UniProtKB-UniRule"/>
</dbReference>
<dbReference type="Pfam" id="PF02565">
    <property type="entry name" value="RecO_C"/>
    <property type="match status" value="1"/>
</dbReference>
<dbReference type="InterPro" id="IPR037278">
    <property type="entry name" value="ARFGAP/RecO"/>
</dbReference>
<organism evidence="9 10">
    <name type="scientific">Sphingobium yanoikuyae</name>
    <name type="common">Sphingomonas yanoikuyae</name>
    <dbReference type="NCBI Taxonomy" id="13690"/>
    <lineage>
        <taxon>Bacteria</taxon>
        <taxon>Pseudomonadati</taxon>
        <taxon>Pseudomonadota</taxon>
        <taxon>Alphaproteobacteria</taxon>
        <taxon>Sphingomonadales</taxon>
        <taxon>Sphingomonadaceae</taxon>
        <taxon>Sphingobium</taxon>
    </lineage>
</organism>
<evidence type="ECO:0000256" key="7">
    <source>
        <dbReference type="HAMAP-Rule" id="MF_00201"/>
    </source>
</evidence>
<comment type="similarity">
    <text evidence="1 7">Belongs to the RecO family.</text>
</comment>
<dbReference type="PANTHER" id="PTHR33991:SF1">
    <property type="entry name" value="DNA REPAIR PROTEIN RECO"/>
    <property type="match status" value="1"/>
</dbReference>
<sequence>MPVLITSGIVCALRAHGEHGAVARLLTPDHGLVAGYVRGGRSRALRPVLLPGNAVKAEFRARTEDQLASLTVELEHSRAPLLGEPLPAAAIDWTCALTAAALPEGTPYPTLYEALDGVLGAVEAAPAARGWAAALVRYELLLLAELGFGLDLSRCAATGTADDLAFVSPRSAAAVSRAGAEGYEARLLPLPPFLLQGGAGDWPQIMDGLRLTGFFLERSVLTERRADVLAARERLVDRLKRAVA</sequence>
<evidence type="ECO:0000256" key="4">
    <source>
        <dbReference type="ARBA" id="ARBA00023172"/>
    </source>
</evidence>
<reference evidence="9 10" key="1">
    <citation type="submission" date="2017-10" db="EMBL/GenBank/DDBJ databases">
        <title>Sphingobium yanoikuyae S72.</title>
        <authorList>
            <person name="Sanchez E."/>
            <person name="Bustos P."/>
            <person name="Mendoza P."/>
            <person name="Guo X."/>
            <person name="Mendoza A."/>
        </authorList>
    </citation>
    <scope>NUCLEOTIDE SEQUENCE [LARGE SCALE GENOMIC DNA]</scope>
    <source>
        <strain evidence="9 10">S72</strain>
    </source>
</reference>
<name>A0A291MZ76_SPHYA</name>
<evidence type="ECO:0000313" key="9">
    <source>
        <dbReference type="EMBL" id="ATI80245.1"/>
    </source>
</evidence>
<dbReference type="InterPro" id="IPR012340">
    <property type="entry name" value="NA-bd_OB-fold"/>
</dbReference>
<evidence type="ECO:0000256" key="1">
    <source>
        <dbReference type="ARBA" id="ARBA00007452"/>
    </source>
</evidence>
<dbReference type="EMBL" id="CP023741">
    <property type="protein sequence ID" value="ATI80245.1"/>
    <property type="molecule type" value="Genomic_DNA"/>
</dbReference>
<dbReference type="InterPro" id="IPR003717">
    <property type="entry name" value="RecO"/>
</dbReference>
<dbReference type="Gene3D" id="1.20.1440.120">
    <property type="entry name" value="Recombination protein O, C-terminal domain"/>
    <property type="match status" value="1"/>
</dbReference>
<feature type="domain" description="DNA replication/recombination mediator RecO N-terminal" evidence="8">
    <location>
        <begin position="4"/>
        <end position="74"/>
    </location>
</feature>
<keyword evidence="4 7" id="KW-0233">DNA recombination</keyword>
<dbReference type="Proteomes" id="UP000219422">
    <property type="component" value="Chromosome"/>
</dbReference>
<dbReference type="NCBIfam" id="TIGR00613">
    <property type="entry name" value="reco"/>
    <property type="match status" value="1"/>
</dbReference>